<dbReference type="PANTHER" id="PTHR21063">
    <property type="entry name" value="LFA-3"/>
    <property type="match status" value="1"/>
</dbReference>
<feature type="chain" id="PRO_5039911322" description="Immunoglobulin domain-containing protein" evidence="2">
    <location>
        <begin position="22"/>
        <end position="232"/>
    </location>
</feature>
<organism evidence="4 5">
    <name type="scientific">Cyprinus carpio carpio</name>
    <dbReference type="NCBI Taxonomy" id="630221"/>
    <lineage>
        <taxon>Eukaryota</taxon>
        <taxon>Metazoa</taxon>
        <taxon>Chordata</taxon>
        <taxon>Craniata</taxon>
        <taxon>Vertebrata</taxon>
        <taxon>Euteleostomi</taxon>
        <taxon>Actinopterygii</taxon>
        <taxon>Neopterygii</taxon>
        <taxon>Teleostei</taxon>
        <taxon>Ostariophysi</taxon>
        <taxon>Cypriniformes</taxon>
        <taxon>Cyprinidae</taxon>
        <taxon>Cyprininae</taxon>
        <taxon>Cyprinus</taxon>
    </lineage>
</organism>
<dbReference type="Gene3D" id="2.60.40.10">
    <property type="entry name" value="Immunoglobulins"/>
    <property type="match status" value="1"/>
</dbReference>
<feature type="region of interest" description="Disordered" evidence="1">
    <location>
        <begin position="137"/>
        <end position="232"/>
    </location>
</feature>
<evidence type="ECO:0000256" key="2">
    <source>
        <dbReference type="SAM" id="SignalP"/>
    </source>
</evidence>
<reference evidence="4" key="2">
    <citation type="submission" date="2025-09" db="UniProtKB">
        <authorList>
            <consortium name="Ensembl"/>
        </authorList>
    </citation>
    <scope>IDENTIFICATION</scope>
</reference>
<dbReference type="SUPFAM" id="SSF48726">
    <property type="entry name" value="Immunoglobulin"/>
    <property type="match status" value="1"/>
</dbReference>
<evidence type="ECO:0000256" key="1">
    <source>
        <dbReference type="SAM" id="MobiDB-lite"/>
    </source>
</evidence>
<reference evidence="4" key="1">
    <citation type="submission" date="2025-08" db="UniProtKB">
        <authorList>
            <consortium name="Ensembl"/>
        </authorList>
    </citation>
    <scope>IDENTIFICATION</scope>
</reference>
<name>A0A9J8BNK5_CYPCA</name>
<dbReference type="InterPro" id="IPR036179">
    <property type="entry name" value="Ig-like_dom_sf"/>
</dbReference>
<proteinExistence type="predicted"/>
<feature type="compositionally biased region" description="Polar residues" evidence="1">
    <location>
        <begin position="209"/>
        <end position="232"/>
    </location>
</feature>
<feature type="compositionally biased region" description="Polar residues" evidence="1">
    <location>
        <begin position="178"/>
        <end position="202"/>
    </location>
</feature>
<keyword evidence="5" id="KW-1185">Reference proteome</keyword>
<dbReference type="Proteomes" id="UP001108240">
    <property type="component" value="Unplaced"/>
</dbReference>
<dbReference type="Ensembl" id="ENSCCRT00000112443.1">
    <property type="protein sequence ID" value="ENSCCRP00000158852.1"/>
    <property type="gene ID" value="ENSCCRG00000071228.1"/>
</dbReference>
<dbReference type="SMART" id="SM00409">
    <property type="entry name" value="IG"/>
    <property type="match status" value="1"/>
</dbReference>
<dbReference type="InterPro" id="IPR003599">
    <property type="entry name" value="Ig_sub"/>
</dbReference>
<keyword evidence="2" id="KW-0732">Signal</keyword>
<sequence>MNIGLLTFLPCALFLVNGVSGADTDGESMSVMEGDPVTLNTGVTTNQQEKLLWYFNKTRLAQISVDQSKICSDDKCKERFRDRLKLDHQTGSLTIMNTRTTDSGLYHLQIINNNRKFSPKNFNVTVTVTITDIEMQHNQGQDQKNDTVEDSSPDPTGPLMNHTPNGTSPNPTVPLMNHTANGTSPNQTDPLMNHTANGTSPNPTDPLMKSTTNGTSLNQIDPLMKSTTNQTL</sequence>
<feature type="domain" description="Immunoglobulin" evidence="3">
    <location>
        <begin position="26"/>
        <end position="127"/>
    </location>
</feature>
<feature type="signal peptide" evidence="2">
    <location>
        <begin position="1"/>
        <end position="21"/>
    </location>
</feature>
<protein>
    <recommendedName>
        <fullName evidence="3">Immunoglobulin domain-containing protein</fullName>
    </recommendedName>
</protein>
<dbReference type="Pfam" id="PF07686">
    <property type="entry name" value="V-set"/>
    <property type="match status" value="1"/>
</dbReference>
<dbReference type="InterPro" id="IPR013783">
    <property type="entry name" value="Ig-like_fold"/>
</dbReference>
<dbReference type="AlphaFoldDB" id="A0A9J8BNK5"/>
<dbReference type="PANTHER" id="PTHR21063:SF4">
    <property type="entry name" value="CD48 ANTIGEN-RELATED"/>
    <property type="match status" value="1"/>
</dbReference>
<dbReference type="InterPro" id="IPR013106">
    <property type="entry name" value="Ig_V-set"/>
</dbReference>
<evidence type="ECO:0000259" key="3">
    <source>
        <dbReference type="SMART" id="SM00409"/>
    </source>
</evidence>
<evidence type="ECO:0000313" key="5">
    <source>
        <dbReference type="Proteomes" id="UP001108240"/>
    </source>
</evidence>
<dbReference type="GeneTree" id="ENSGT01050000244806"/>
<evidence type="ECO:0000313" key="4">
    <source>
        <dbReference type="Ensembl" id="ENSCCRP00000158852.1"/>
    </source>
</evidence>
<accession>A0A9J8BNK5</accession>